<protein>
    <submittedName>
        <fullName evidence="2">Uncharacterized protein</fullName>
    </submittedName>
</protein>
<accession>A0A4S3TR64</accession>
<keyword evidence="3" id="KW-1185">Reference proteome</keyword>
<sequence length="226" mass="25096">MSSSSQSVQQNRYPTVHESDVEHARSFSVDDLEVPEPVAETMGVDDLAAFDGFEHRGITVEITDVVKSARHALYNEHVAQGEEAAPQTSITLHDAADRLASFLGSRFDTWMTTQPEIALETSSEALDESDVWGYLWGDDPLGLRDGGINYHADIHRDLIVSALAVVFSHAVPQEEADMDVRREDAQRELKMVVAGEAHGALSREEVHEVVDQMYDQMDDRFGALED</sequence>
<evidence type="ECO:0000313" key="2">
    <source>
        <dbReference type="EMBL" id="THE65833.1"/>
    </source>
</evidence>
<feature type="compositionally biased region" description="Polar residues" evidence="1">
    <location>
        <begin position="1"/>
        <end position="13"/>
    </location>
</feature>
<dbReference type="Proteomes" id="UP000318864">
    <property type="component" value="Unassembled WGS sequence"/>
</dbReference>
<dbReference type="EMBL" id="RBZW01000015">
    <property type="protein sequence ID" value="THE65833.1"/>
    <property type="molecule type" value="Genomic_DNA"/>
</dbReference>
<feature type="compositionally biased region" description="Basic and acidic residues" evidence="1">
    <location>
        <begin position="15"/>
        <end position="24"/>
    </location>
</feature>
<evidence type="ECO:0000313" key="3">
    <source>
        <dbReference type="Proteomes" id="UP000318864"/>
    </source>
</evidence>
<dbReference type="AlphaFoldDB" id="A0A4S3TR64"/>
<gene>
    <name evidence="2" type="ORF">D8Y22_05465</name>
</gene>
<reference evidence="2 3" key="1">
    <citation type="submission" date="2018-10" db="EMBL/GenBank/DDBJ databases">
        <title>Natronolimnobius sp. XQ-INN 246 isolated from Inner Mongolia Autonomous Region of China.</title>
        <authorList>
            <person name="Xue Q."/>
        </authorList>
    </citation>
    <scope>NUCLEOTIDE SEQUENCE [LARGE SCALE GENOMIC DNA]</scope>
    <source>
        <strain evidence="2 3">XQ-INN 246</strain>
    </source>
</reference>
<dbReference type="RefSeq" id="WP_141463700.1">
    <property type="nucleotide sequence ID" value="NZ_RBZW01000015.1"/>
</dbReference>
<proteinExistence type="predicted"/>
<feature type="region of interest" description="Disordered" evidence="1">
    <location>
        <begin position="1"/>
        <end position="24"/>
    </location>
</feature>
<organism evidence="2 3">
    <name type="scientific">Salinadaptatus halalkaliphilus</name>
    <dbReference type="NCBI Taxonomy" id="2419781"/>
    <lineage>
        <taxon>Archaea</taxon>
        <taxon>Methanobacteriati</taxon>
        <taxon>Methanobacteriota</taxon>
        <taxon>Stenosarchaea group</taxon>
        <taxon>Halobacteria</taxon>
        <taxon>Halobacteriales</taxon>
        <taxon>Natrialbaceae</taxon>
        <taxon>Salinadaptatus</taxon>
    </lineage>
</organism>
<evidence type="ECO:0000256" key="1">
    <source>
        <dbReference type="SAM" id="MobiDB-lite"/>
    </source>
</evidence>
<comment type="caution">
    <text evidence="2">The sequence shown here is derived from an EMBL/GenBank/DDBJ whole genome shotgun (WGS) entry which is preliminary data.</text>
</comment>
<name>A0A4S3TR64_9EURY</name>